<name>A0A0M3K077_ANISI</name>
<dbReference type="GO" id="GO:0005634">
    <property type="term" value="C:nucleus"/>
    <property type="evidence" value="ECO:0007669"/>
    <property type="project" value="UniProtKB-SubCell"/>
</dbReference>
<organism evidence="5">
    <name type="scientific">Anisakis simplex</name>
    <name type="common">Herring worm</name>
    <dbReference type="NCBI Taxonomy" id="6269"/>
    <lineage>
        <taxon>Eukaryota</taxon>
        <taxon>Metazoa</taxon>
        <taxon>Ecdysozoa</taxon>
        <taxon>Nematoda</taxon>
        <taxon>Chromadorea</taxon>
        <taxon>Rhabditida</taxon>
        <taxon>Spirurina</taxon>
        <taxon>Ascaridomorpha</taxon>
        <taxon>Ascaridoidea</taxon>
        <taxon>Anisakidae</taxon>
        <taxon>Anisakis</taxon>
        <taxon>Anisakis simplex complex</taxon>
    </lineage>
</organism>
<sequence>MARLYASLHYHIAMLNVDPILHYLCALTIYVNNDQLWARVGECAMQRSDWPTALFALENSSGWNALNGIIISMYKQRLYLGLCTVYAKLASILPFDQHYATGLAIKRAIRKSNAYWENKCREIFNEDAAYDVDDSVETVEMYDKDDGSMKGEDLNYSFEWNRRSTRFRTEFIIDDTNGWQEDTSRIDTCKSGDVFECVVTGELRLQWMNFRWLKCDSHDCEGLVTRSEAYLHLLGAELCCHEGRRYWWSLRGNDIRVINLFETSFNWSEVGDGDIECNVLTLIDAYIAVKNYNSAAVWLCRAIDYLSSFSSVDEALKRIHLLVDLRSVERETISNLVHSVVPLLMSEPHKTDLSLWIFVYESARLLEGERSVESLRALYASGSLMLNSSLNVLVIAHDMLAESECCYAENYRFLIFELRELANVRAERNVDEALSDGQHTEQLRAYYDELHQCLFCMFGCPSRLKRLLEEHGGSHSYEPSEEDAMFIASLLLPDPLPSYNDTLCSDLIEIVQKKLTQFIQPIDHETSMVAELENFISESKVCDWKRCISKYSKLRARVFYMLALNAFRLLRVDETLLYTKLFLVTSESGIDARILHCAWTMLSFFGVSALFTLTEDDLIMKLSSAIFPFRMSLHFDKDSQDVLFNFGSALYQIRSKLVRFGRKLDTDDIRVRWIRIRTAGMLEESRELFLRCASLLSAGDPDLWRCHYFLAKIDDKIGNSIESVMEHHYESARQLEASGVQYPMRINTKKQDHIEAVELHYRTYAYLIKWLIETDGIQWTREQLTKMLAFAETFCAMNEVDKCLYDAVERIHLTNSILTLCEEGFEVCIKRFPHFKSYYRLAQLSFYRGDYAMASSLIFTRLFARKKSCNPDNIFETLIAITQTDLDRGDSLQYHVYRIASLAITIASRTNDCVSLISLLHTFCTLIFCGNTDYLLAEDVEKVYRYTCSQLLKCVNEKVQNGEDSCSLAVHLYDLYQYAER</sequence>
<evidence type="ECO:0000313" key="3">
    <source>
        <dbReference type="EMBL" id="VDK50197.1"/>
    </source>
</evidence>
<evidence type="ECO:0000256" key="1">
    <source>
        <dbReference type="ARBA" id="ARBA00004123"/>
    </source>
</evidence>
<accession>A0A0M3K077</accession>
<dbReference type="GO" id="GO:0006325">
    <property type="term" value="P:chromatin organization"/>
    <property type="evidence" value="ECO:0007669"/>
    <property type="project" value="InterPro"/>
</dbReference>
<dbReference type="InterPro" id="IPR033053">
    <property type="entry name" value="Hir3/CABIN1"/>
</dbReference>
<dbReference type="Proteomes" id="UP000267096">
    <property type="component" value="Unassembled WGS sequence"/>
</dbReference>
<dbReference type="OrthoDB" id="269919at2759"/>
<comment type="subcellular location">
    <subcellularLocation>
        <location evidence="1">Nucleus</location>
    </subcellularLocation>
</comment>
<dbReference type="PANTHER" id="PTHR15502">
    <property type="entry name" value="CALCINEURIN-BINDING PROTEIN CABIN 1-RELATED"/>
    <property type="match status" value="1"/>
</dbReference>
<keyword evidence="2" id="KW-0539">Nucleus</keyword>
<evidence type="ECO:0000313" key="4">
    <source>
        <dbReference type="Proteomes" id="UP000267096"/>
    </source>
</evidence>
<reference evidence="3 4" key="2">
    <citation type="submission" date="2018-11" db="EMBL/GenBank/DDBJ databases">
        <authorList>
            <consortium name="Pathogen Informatics"/>
        </authorList>
    </citation>
    <scope>NUCLEOTIDE SEQUENCE [LARGE SCALE GENOMIC DNA]</scope>
</reference>
<keyword evidence="4" id="KW-1185">Reference proteome</keyword>
<gene>
    <name evidence="3" type="ORF">ASIM_LOCUS13632</name>
</gene>
<evidence type="ECO:0000313" key="5">
    <source>
        <dbReference type="WBParaSite" id="ASIM_0001420401-mRNA-1"/>
    </source>
</evidence>
<protein>
    <submittedName>
        <fullName evidence="5">TPR_REGION domain-containing protein</fullName>
    </submittedName>
</protein>
<dbReference type="GO" id="GO:0031491">
    <property type="term" value="F:nucleosome binding"/>
    <property type="evidence" value="ECO:0007669"/>
    <property type="project" value="TreeGrafter"/>
</dbReference>
<reference evidence="5" key="1">
    <citation type="submission" date="2017-02" db="UniProtKB">
        <authorList>
            <consortium name="WormBaseParasite"/>
        </authorList>
    </citation>
    <scope>IDENTIFICATION</scope>
</reference>
<evidence type="ECO:0000256" key="2">
    <source>
        <dbReference type="ARBA" id="ARBA00023242"/>
    </source>
</evidence>
<proteinExistence type="predicted"/>
<dbReference type="WBParaSite" id="ASIM_0001420401-mRNA-1">
    <property type="protein sequence ID" value="ASIM_0001420401-mRNA-1"/>
    <property type="gene ID" value="ASIM_0001420401"/>
</dbReference>
<dbReference type="PANTHER" id="PTHR15502:SF7">
    <property type="entry name" value="CALCINEURIN-BINDING PROTEIN CABIN-1"/>
    <property type="match status" value="1"/>
</dbReference>
<dbReference type="AlphaFoldDB" id="A0A0M3K077"/>
<dbReference type="EMBL" id="UYRR01031452">
    <property type="protein sequence ID" value="VDK50197.1"/>
    <property type="molecule type" value="Genomic_DNA"/>
</dbReference>